<protein>
    <submittedName>
        <fullName evidence="2">Uncharacterized protein</fullName>
    </submittedName>
</protein>
<feature type="chain" id="PRO_5021508734" evidence="1">
    <location>
        <begin position="22"/>
        <end position="178"/>
    </location>
</feature>
<keyword evidence="1" id="KW-0732">Signal</keyword>
<keyword evidence="3" id="KW-1185">Reference proteome</keyword>
<gene>
    <name evidence="2" type="ORF">AVEN_175941_1</name>
</gene>
<feature type="signal peptide" evidence="1">
    <location>
        <begin position="1"/>
        <end position="21"/>
    </location>
</feature>
<evidence type="ECO:0000313" key="3">
    <source>
        <dbReference type="Proteomes" id="UP000499080"/>
    </source>
</evidence>
<evidence type="ECO:0000256" key="1">
    <source>
        <dbReference type="SAM" id="SignalP"/>
    </source>
</evidence>
<dbReference type="EMBL" id="BGPR01011058">
    <property type="protein sequence ID" value="GBN49381.1"/>
    <property type="molecule type" value="Genomic_DNA"/>
</dbReference>
<reference evidence="2 3" key="1">
    <citation type="journal article" date="2019" name="Sci. Rep.">
        <title>Orb-weaving spider Araneus ventricosus genome elucidates the spidroin gene catalogue.</title>
        <authorList>
            <person name="Kono N."/>
            <person name="Nakamura H."/>
            <person name="Ohtoshi R."/>
            <person name="Moran D.A.P."/>
            <person name="Shinohara A."/>
            <person name="Yoshida Y."/>
            <person name="Fujiwara M."/>
            <person name="Mori M."/>
            <person name="Tomita M."/>
            <person name="Arakawa K."/>
        </authorList>
    </citation>
    <scope>NUCLEOTIDE SEQUENCE [LARGE SCALE GENOMIC DNA]</scope>
</reference>
<evidence type="ECO:0000313" key="2">
    <source>
        <dbReference type="EMBL" id="GBN49381.1"/>
    </source>
</evidence>
<proteinExistence type="predicted"/>
<name>A0A4Y2PDV6_ARAVE</name>
<dbReference type="Proteomes" id="UP000499080">
    <property type="component" value="Unassembled WGS sequence"/>
</dbReference>
<comment type="caution">
    <text evidence="2">The sequence shown here is derived from an EMBL/GenBank/DDBJ whole genome shotgun (WGS) entry which is preliminary data.</text>
</comment>
<accession>A0A4Y2PDV6</accession>
<dbReference type="AlphaFoldDB" id="A0A4Y2PDV6"/>
<sequence length="178" mass="20618">MLEEGWHIPALLCVPLRRSFLALLLFHDAIHNQTNIHFLNSVLSINVLKVSFRSKSRVLYNFLNDFFLVSFTVYEIGPLIPQFADRWRCKLSHRVAHILFTIPRYQLYGLSCHRLEVKEGVTDISRNPVYTADQLWNRVSNPEFSDLKFENITARPPLPHKMLKFGKGRAGSGEILVI</sequence>
<organism evidence="2 3">
    <name type="scientific">Araneus ventricosus</name>
    <name type="common">Orbweaver spider</name>
    <name type="synonym">Epeira ventricosa</name>
    <dbReference type="NCBI Taxonomy" id="182803"/>
    <lineage>
        <taxon>Eukaryota</taxon>
        <taxon>Metazoa</taxon>
        <taxon>Ecdysozoa</taxon>
        <taxon>Arthropoda</taxon>
        <taxon>Chelicerata</taxon>
        <taxon>Arachnida</taxon>
        <taxon>Araneae</taxon>
        <taxon>Araneomorphae</taxon>
        <taxon>Entelegynae</taxon>
        <taxon>Araneoidea</taxon>
        <taxon>Araneidae</taxon>
        <taxon>Araneus</taxon>
    </lineage>
</organism>